<organism evidence="2 3">
    <name type="scientific">Mizuhopecten yessoensis</name>
    <name type="common">Japanese scallop</name>
    <name type="synonym">Patinopecten yessoensis</name>
    <dbReference type="NCBI Taxonomy" id="6573"/>
    <lineage>
        <taxon>Eukaryota</taxon>
        <taxon>Metazoa</taxon>
        <taxon>Spiralia</taxon>
        <taxon>Lophotrochozoa</taxon>
        <taxon>Mollusca</taxon>
        <taxon>Bivalvia</taxon>
        <taxon>Autobranchia</taxon>
        <taxon>Pteriomorphia</taxon>
        <taxon>Pectinida</taxon>
        <taxon>Pectinoidea</taxon>
        <taxon>Pectinidae</taxon>
        <taxon>Mizuhopecten</taxon>
    </lineage>
</organism>
<name>A0A210PJZ9_MIZYE</name>
<dbReference type="SUPFAM" id="SSF53098">
    <property type="entry name" value="Ribonuclease H-like"/>
    <property type="match status" value="1"/>
</dbReference>
<dbReference type="InterPro" id="IPR012337">
    <property type="entry name" value="RNaseH-like_sf"/>
</dbReference>
<dbReference type="STRING" id="6573.A0A210PJZ9"/>
<dbReference type="OrthoDB" id="5948209at2759"/>
<dbReference type="PANTHER" id="PTHR46791:SF13">
    <property type="entry name" value="CLR5 DOMAIN-CONTAINING PROTEIN"/>
    <property type="match status" value="1"/>
</dbReference>
<evidence type="ECO:0000313" key="2">
    <source>
        <dbReference type="EMBL" id="OWF36819.1"/>
    </source>
</evidence>
<reference evidence="2 3" key="1">
    <citation type="journal article" date="2017" name="Nat. Ecol. Evol.">
        <title>Scallop genome provides insights into evolution of bilaterian karyotype and development.</title>
        <authorList>
            <person name="Wang S."/>
            <person name="Zhang J."/>
            <person name="Jiao W."/>
            <person name="Li J."/>
            <person name="Xun X."/>
            <person name="Sun Y."/>
            <person name="Guo X."/>
            <person name="Huan P."/>
            <person name="Dong B."/>
            <person name="Zhang L."/>
            <person name="Hu X."/>
            <person name="Sun X."/>
            <person name="Wang J."/>
            <person name="Zhao C."/>
            <person name="Wang Y."/>
            <person name="Wang D."/>
            <person name="Huang X."/>
            <person name="Wang R."/>
            <person name="Lv J."/>
            <person name="Li Y."/>
            <person name="Zhang Z."/>
            <person name="Liu B."/>
            <person name="Lu W."/>
            <person name="Hui Y."/>
            <person name="Liang J."/>
            <person name="Zhou Z."/>
            <person name="Hou R."/>
            <person name="Li X."/>
            <person name="Liu Y."/>
            <person name="Li H."/>
            <person name="Ning X."/>
            <person name="Lin Y."/>
            <person name="Zhao L."/>
            <person name="Xing Q."/>
            <person name="Dou J."/>
            <person name="Li Y."/>
            <person name="Mao J."/>
            <person name="Guo H."/>
            <person name="Dou H."/>
            <person name="Li T."/>
            <person name="Mu C."/>
            <person name="Jiang W."/>
            <person name="Fu Q."/>
            <person name="Fu X."/>
            <person name="Miao Y."/>
            <person name="Liu J."/>
            <person name="Yu Q."/>
            <person name="Li R."/>
            <person name="Liao H."/>
            <person name="Li X."/>
            <person name="Kong Y."/>
            <person name="Jiang Z."/>
            <person name="Chourrout D."/>
            <person name="Li R."/>
            <person name="Bao Z."/>
        </authorList>
    </citation>
    <scope>NUCLEOTIDE SEQUENCE [LARGE SCALE GENOMIC DNA]</scope>
    <source>
        <strain evidence="2 3">PY_sf001</strain>
    </source>
</reference>
<protein>
    <recommendedName>
        <fullName evidence="1">Integrase core domain-containing protein</fullName>
    </recommendedName>
</protein>
<comment type="caution">
    <text evidence="2">The sequence shown here is derived from an EMBL/GenBank/DDBJ whole genome shotgun (WGS) entry which is preliminary data.</text>
</comment>
<dbReference type="EMBL" id="NEDP02076297">
    <property type="protein sequence ID" value="OWF36819.1"/>
    <property type="molecule type" value="Genomic_DNA"/>
</dbReference>
<dbReference type="Proteomes" id="UP000242188">
    <property type="component" value="Unassembled WGS sequence"/>
</dbReference>
<dbReference type="InterPro" id="IPR036397">
    <property type="entry name" value="RNaseH_sf"/>
</dbReference>
<dbReference type="AlphaFoldDB" id="A0A210PJZ9"/>
<evidence type="ECO:0000259" key="1">
    <source>
        <dbReference type="Pfam" id="PF24764"/>
    </source>
</evidence>
<gene>
    <name evidence="2" type="ORF">KP79_PYT02817</name>
</gene>
<sequence>MSTLKRTLRKKRLSRRKGHADILEVALLIEDKINSNGGQYGYRWMHLHCRNHGLNVPRDIVQNLMKIIDPIGVELRLTRRLRRRQYNGKGPNFLWHIDSYDKLKRYGLCVNGCIDGFSRCIMWLNVFTTSSDPKVIAGYYIETLRSKGGCPVLVRGDRGTENTNVAQMQEFLSEKQSFIYGRSTANQRIEMFWNFLRRQCCQFLMDSLSFPDDEALFDGYFIDKNLVQFCFLHLLQADLDEMTKL</sequence>
<keyword evidence="3" id="KW-1185">Reference proteome</keyword>
<dbReference type="GO" id="GO:0003676">
    <property type="term" value="F:nucleic acid binding"/>
    <property type="evidence" value="ECO:0007669"/>
    <property type="project" value="InterPro"/>
</dbReference>
<dbReference type="Pfam" id="PF24764">
    <property type="entry name" value="rva_4"/>
    <property type="match status" value="1"/>
</dbReference>
<dbReference type="PANTHER" id="PTHR46791">
    <property type="entry name" value="EXPRESSED PROTEIN"/>
    <property type="match status" value="1"/>
</dbReference>
<feature type="domain" description="Integrase core" evidence="1">
    <location>
        <begin position="86"/>
        <end position="243"/>
    </location>
</feature>
<evidence type="ECO:0000313" key="3">
    <source>
        <dbReference type="Proteomes" id="UP000242188"/>
    </source>
</evidence>
<proteinExistence type="predicted"/>
<dbReference type="Gene3D" id="3.30.420.10">
    <property type="entry name" value="Ribonuclease H-like superfamily/Ribonuclease H"/>
    <property type="match status" value="1"/>
</dbReference>
<dbReference type="InterPro" id="IPR058913">
    <property type="entry name" value="Integrase_dom_put"/>
</dbReference>
<accession>A0A210PJZ9</accession>